<dbReference type="Gene3D" id="3.40.50.720">
    <property type="entry name" value="NAD(P)-binding Rossmann-like Domain"/>
    <property type="match status" value="1"/>
</dbReference>
<evidence type="ECO:0000313" key="2">
    <source>
        <dbReference type="EMBL" id="PSR76939.1"/>
    </source>
</evidence>
<dbReference type="InParanoid" id="A0A2T2ZUB5"/>
<dbReference type="OrthoDB" id="542013at2759"/>
<name>A0A2T2ZUB5_9PEZI</name>
<dbReference type="Proteomes" id="UP000241462">
    <property type="component" value="Unassembled WGS sequence"/>
</dbReference>
<dbReference type="PRINTS" id="PR00081">
    <property type="entry name" value="GDHRDH"/>
</dbReference>
<evidence type="ECO:0000313" key="3">
    <source>
        <dbReference type="Proteomes" id="UP000241462"/>
    </source>
</evidence>
<dbReference type="AlphaFoldDB" id="A0A2T2ZUB5"/>
<sequence length="330" mass="35569">MGFLYSQFFKTPAYPTASFTGKTVIITGSNTGLGKEAARHVVRLGAQRLILAVRSLDKGQAAKLDIAGGTTTADIQVWQLDMASYDSVQRFAARVNSELDRVDHFVANAGVASFNYETAEDNEHTITVNVISTFLLLALVLPKMKETAAAAAATPTRPVFTVMSSGAHTHTSFPQRTAPKGKLLETINDEQEWAKHPGEQYPLSKLLEIFLVRAIAERCPAPQFPVTINAADPGLCHSELAREAVGLQKVAFDLFKTLIARSTEVGSRTEVNAVAAGVETHGQYVVDSCEIPKMVPLIADGKELQDRIAEEVFAKLDAIVPGVTGNFSLA</sequence>
<evidence type="ECO:0000256" key="1">
    <source>
        <dbReference type="ARBA" id="ARBA00023002"/>
    </source>
</evidence>
<protein>
    <submittedName>
        <fullName evidence="2">Retinol dehydrogenase</fullName>
    </submittedName>
</protein>
<dbReference type="STRING" id="2025994.A0A2T2ZUB5"/>
<dbReference type="InterPro" id="IPR036291">
    <property type="entry name" value="NAD(P)-bd_dom_sf"/>
</dbReference>
<organism evidence="2 3">
    <name type="scientific">Coniella lustricola</name>
    <dbReference type="NCBI Taxonomy" id="2025994"/>
    <lineage>
        <taxon>Eukaryota</taxon>
        <taxon>Fungi</taxon>
        <taxon>Dikarya</taxon>
        <taxon>Ascomycota</taxon>
        <taxon>Pezizomycotina</taxon>
        <taxon>Sordariomycetes</taxon>
        <taxon>Sordariomycetidae</taxon>
        <taxon>Diaporthales</taxon>
        <taxon>Schizoparmaceae</taxon>
        <taxon>Coniella</taxon>
    </lineage>
</organism>
<gene>
    <name evidence="2" type="ORF">BD289DRAFT_446116</name>
</gene>
<dbReference type="PANTHER" id="PTHR43157">
    <property type="entry name" value="PHOSPHATIDYLINOSITOL-GLYCAN BIOSYNTHESIS CLASS F PROTEIN-RELATED"/>
    <property type="match status" value="1"/>
</dbReference>
<dbReference type="GO" id="GO:0016491">
    <property type="term" value="F:oxidoreductase activity"/>
    <property type="evidence" value="ECO:0007669"/>
    <property type="project" value="UniProtKB-KW"/>
</dbReference>
<dbReference type="EMBL" id="KZ678684">
    <property type="protein sequence ID" value="PSR76939.1"/>
    <property type="molecule type" value="Genomic_DNA"/>
</dbReference>
<dbReference type="Pfam" id="PF00106">
    <property type="entry name" value="adh_short"/>
    <property type="match status" value="1"/>
</dbReference>
<reference evidence="2 3" key="1">
    <citation type="journal article" date="2018" name="Mycol. Prog.">
        <title>Coniella lustricola, a new species from submerged detritus.</title>
        <authorList>
            <person name="Raudabaugh D.B."/>
            <person name="Iturriaga T."/>
            <person name="Carver A."/>
            <person name="Mondo S."/>
            <person name="Pangilinan J."/>
            <person name="Lipzen A."/>
            <person name="He G."/>
            <person name="Amirebrahimi M."/>
            <person name="Grigoriev I.V."/>
            <person name="Miller A.N."/>
        </authorList>
    </citation>
    <scope>NUCLEOTIDE SEQUENCE [LARGE SCALE GENOMIC DNA]</scope>
    <source>
        <strain evidence="2 3">B22-T-1</strain>
    </source>
</reference>
<accession>A0A2T2ZUB5</accession>
<dbReference type="SUPFAM" id="SSF51735">
    <property type="entry name" value="NAD(P)-binding Rossmann-fold domains"/>
    <property type="match status" value="1"/>
</dbReference>
<dbReference type="PANTHER" id="PTHR43157:SF31">
    <property type="entry name" value="PHOSPHATIDYLINOSITOL-GLYCAN BIOSYNTHESIS CLASS F PROTEIN"/>
    <property type="match status" value="1"/>
</dbReference>
<proteinExistence type="predicted"/>
<dbReference type="InterPro" id="IPR002347">
    <property type="entry name" value="SDR_fam"/>
</dbReference>
<keyword evidence="3" id="KW-1185">Reference proteome</keyword>
<keyword evidence="1" id="KW-0560">Oxidoreductase</keyword>